<dbReference type="AlphaFoldDB" id="A0A1S3ILR6"/>
<dbReference type="FunFam" id="1.10.10.60:FF:000003">
    <property type="entry name" value="Iroquois-class homeobox protein IRX"/>
    <property type="match status" value="1"/>
</dbReference>
<evidence type="ECO:0000259" key="8">
    <source>
        <dbReference type="PROSITE" id="PS50071"/>
    </source>
</evidence>
<dbReference type="GO" id="GO:0005634">
    <property type="term" value="C:nucleus"/>
    <property type="evidence" value="ECO:0007669"/>
    <property type="project" value="UniProtKB-SubCell"/>
</dbReference>
<feature type="compositionally biased region" description="Basic and acidic residues" evidence="7">
    <location>
        <begin position="301"/>
        <end position="312"/>
    </location>
</feature>
<dbReference type="SMART" id="SM00389">
    <property type="entry name" value="HOX"/>
    <property type="match status" value="1"/>
</dbReference>
<dbReference type="GO" id="GO:0030182">
    <property type="term" value="P:neuron differentiation"/>
    <property type="evidence" value="ECO:0007669"/>
    <property type="project" value="TreeGrafter"/>
</dbReference>
<dbReference type="PROSITE" id="PS00027">
    <property type="entry name" value="HOMEOBOX_1"/>
    <property type="match status" value="1"/>
</dbReference>
<dbReference type="RefSeq" id="XP_013398836.1">
    <property type="nucleotide sequence ID" value="XM_013543382.2"/>
</dbReference>
<comment type="similarity">
    <text evidence="2">Belongs to the TALE/IRO homeobox family.</text>
</comment>
<evidence type="ECO:0000256" key="3">
    <source>
        <dbReference type="ARBA" id="ARBA00023125"/>
    </source>
</evidence>
<evidence type="ECO:0000256" key="7">
    <source>
        <dbReference type="SAM" id="MobiDB-lite"/>
    </source>
</evidence>
<feature type="domain" description="Homeobox" evidence="8">
    <location>
        <begin position="151"/>
        <end position="208"/>
    </location>
</feature>
<comment type="subcellular location">
    <subcellularLocation>
        <location evidence="1 6">Nucleus</location>
    </subcellularLocation>
</comment>
<evidence type="ECO:0000256" key="4">
    <source>
        <dbReference type="ARBA" id="ARBA00023155"/>
    </source>
</evidence>
<feature type="region of interest" description="Disordered" evidence="7">
    <location>
        <begin position="26"/>
        <end position="52"/>
    </location>
</feature>
<name>A0A1S3ILR6_LINAN</name>
<dbReference type="GO" id="GO:0000978">
    <property type="term" value="F:RNA polymerase II cis-regulatory region sequence-specific DNA binding"/>
    <property type="evidence" value="ECO:0007669"/>
    <property type="project" value="TreeGrafter"/>
</dbReference>
<dbReference type="Pfam" id="PF05920">
    <property type="entry name" value="Homeobox_KN"/>
    <property type="match status" value="1"/>
</dbReference>
<dbReference type="STRING" id="7574.A0A1S3ILR6"/>
<sequence>MMSNPTAASLAGYSYGIPWSTPTTPVDKGVSPTAGHKMGSPTLVTPKPSVPGTSTCQPSAMSMYPYYAPAFLGGSNPGMNLIYDPAAMYNSLHTEPKDKADPSSTWGGMNSRLWYPSLYGQTTAAAFNGYAASPYASGAAAQGYGTTGPIKTTVSRENTRTLKAWLHEHRKNPYPTKAEKIMLAIVSRMTLTQVSTWFANARRRLKKENKMTWEPKYRSNSQDGDADGDGDVIDDDMDEDVDVDNHDDTNSSVDETEIFGNTEKDSLKAVKTTLSTPELSQTTVSRSRDDDCAKNSLDFPRTGDLDEHNRHTDSVSPAACAFPQELYGRDKVMELADPLSPSSSKPKIWSIAHIATSNCKALDVSASPAKQAQIFKLHPSEAVTTTTALNADVKPCAVEL</sequence>
<dbReference type="GO" id="GO:0048468">
    <property type="term" value="P:cell development"/>
    <property type="evidence" value="ECO:0007669"/>
    <property type="project" value="TreeGrafter"/>
</dbReference>
<evidence type="ECO:0000256" key="6">
    <source>
        <dbReference type="PROSITE-ProRule" id="PRU00108"/>
    </source>
</evidence>
<evidence type="ECO:0000256" key="1">
    <source>
        <dbReference type="ARBA" id="ARBA00004123"/>
    </source>
</evidence>
<dbReference type="PROSITE" id="PS50071">
    <property type="entry name" value="HOMEOBOX_2"/>
    <property type="match status" value="1"/>
</dbReference>
<evidence type="ECO:0000313" key="9">
    <source>
        <dbReference type="Proteomes" id="UP000085678"/>
    </source>
</evidence>
<feature type="region of interest" description="Disordered" evidence="7">
    <location>
        <begin position="212"/>
        <end position="312"/>
    </location>
</feature>
<dbReference type="OrthoDB" id="5399138at2759"/>
<dbReference type="InterPro" id="IPR009057">
    <property type="entry name" value="Homeodomain-like_sf"/>
</dbReference>
<reference evidence="10" key="1">
    <citation type="submission" date="2025-08" db="UniProtKB">
        <authorList>
            <consortium name="RefSeq"/>
        </authorList>
    </citation>
    <scope>IDENTIFICATION</scope>
    <source>
        <tissue evidence="10">Gonads</tissue>
    </source>
</reference>
<dbReference type="InterPro" id="IPR003893">
    <property type="entry name" value="Iroquois_homeo"/>
</dbReference>
<organism evidence="9 10">
    <name type="scientific">Lingula anatina</name>
    <name type="common">Brachiopod</name>
    <name type="synonym">Lingula unguis</name>
    <dbReference type="NCBI Taxonomy" id="7574"/>
    <lineage>
        <taxon>Eukaryota</taxon>
        <taxon>Metazoa</taxon>
        <taxon>Spiralia</taxon>
        <taxon>Lophotrochozoa</taxon>
        <taxon>Brachiopoda</taxon>
        <taxon>Linguliformea</taxon>
        <taxon>Lingulata</taxon>
        <taxon>Lingulida</taxon>
        <taxon>Linguloidea</taxon>
        <taxon>Lingulidae</taxon>
        <taxon>Lingula</taxon>
    </lineage>
</organism>
<keyword evidence="5 6" id="KW-0539">Nucleus</keyword>
<evidence type="ECO:0000313" key="10">
    <source>
        <dbReference type="RefSeq" id="XP_013398836.1"/>
    </source>
</evidence>
<dbReference type="Gene3D" id="1.10.10.60">
    <property type="entry name" value="Homeodomain-like"/>
    <property type="match status" value="1"/>
</dbReference>
<feature type="DNA-binding region" description="Homeobox" evidence="6">
    <location>
        <begin position="153"/>
        <end position="209"/>
    </location>
</feature>
<protein>
    <submittedName>
        <fullName evidence="10">Iroquois-class homeodomain protein irx-5</fullName>
    </submittedName>
</protein>
<dbReference type="InterPro" id="IPR008422">
    <property type="entry name" value="KN_HD"/>
</dbReference>
<proteinExistence type="inferred from homology"/>
<evidence type="ECO:0000256" key="5">
    <source>
        <dbReference type="ARBA" id="ARBA00023242"/>
    </source>
</evidence>
<dbReference type="InterPro" id="IPR001356">
    <property type="entry name" value="HD"/>
</dbReference>
<keyword evidence="9" id="KW-1185">Reference proteome</keyword>
<keyword evidence="4 6" id="KW-0371">Homeobox</keyword>
<dbReference type="CDD" id="cd00086">
    <property type="entry name" value="homeodomain"/>
    <property type="match status" value="1"/>
</dbReference>
<dbReference type="PANTHER" id="PTHR11211:SF40">
    <property type="entry name" value="MIRROR, ISOFORM C"/>
    <property type="match status" value="1"/>
</dbReference>
<dbReference type="GeneID" id="106165243"/>
<evidence type="ECO:0000256" key="2">
    <source>
        <dbReference type="ARBA" id="ARBA00008446"/>
    </source>
</evidence>
<keyword evidence="3 6" id="KW-0238">DNA-binding</keyword>
<accession>A0A1S3ILR6</accession>
<dbReference type="InParanoid" id="A0A1S3ILR6"/>
<dbReference type="KEGG" id="lak:106165243"/>
<dbReference type="PANTHER" id="PTHR11211">
    <property type="entry name" value="IROQUOIS-CLASS HOMEODOMAIN PROTEIN IRX"/>
    <property type="match status" value="1"/>
</dbReference>
<dbReference type="Proteomes" id="UP000085678">
    <property type="component" value="Unplaced"/>
</dbReference>
<feature type="compositionally biased region" description="Acidic residues" evidence="7">
    <location>
        <begin position="224"/>
        <end position="242"/>
    </location>
</feature>
<dbReference type="GO" id="GO:0000981">
    <property type="term" value="F:DNA-binding transcription factor activity, RNA polymerase II-specific"/>
    <property type="evidence" value="ECO:0007669"/>
    <property type="project" value="InterPro"/>
</dbReference>
<dbReference type="SUPFAM" id="SSF46689">
    <property type="entry name" value="Homeodomain-like"/>
    <property type="match status" value="1"/>
</dbReference>
<dbReference type="InterPro" id="IPR017970">
    <property type="entry name" value="Homeobox_CS"/>
</dbReference>
<gene>
    <name evidence="10" type="primary">LOC106165243</name>
</gene>
<feature type="compositionally biased region" description="Polar residues" evidence="7">
    <location>
        <begin position="272"/>
        <end position="285"/>
    </location>
</feature>
<dbReference type="SMART" id="SM00548">
    <property type="entry name" value="IRO"/>
    <property type="match status" value="1"/>
</dbReference>